<accession>A0ABS2XZU4</accession>
<evidence type="ECO:0000256" key="5">
    <source>
        <dbReference type="ARBA" id="ARBA00023136"/>
    </source>
</evidence>
<feature type="non-terminal residue" evidence="9">
    <location>
        <position position="1"/>
    </location>
</feature>
<feature type="transmembrane region" description="Helical" evidence="8">
    <location>
        <begin position="85"/>
        <end position="105"/>
    </location>
</feature>
<organism evidence="9 10">
    <name type="scientific">Polyodon spathula</name>
    <name type="common">North American paddlefish</name>
    <name type="synonym">Squalus spathula</name>
    <dbReference type="NCBI Taxonomy" id="7913"/>
    <lineage>
        <taxon>Eukaryota</taxon>
        <taxon>Metazoa</taxon>
        <taxon>Chordata</taxon>
        <taxon>Craniata</taxon>
        <taxon>Vertebrata</taxon>
        <taxon>Euteleostomi</taxon>
        <taxon>Actinopterygii</taxon>
        <taxon>Chondrostei</taxon>
        <taxon>Acipenseriformes</taxon>
        <taxon>Polyodontidae</taxon>
        <taxon>Polyodon</taxon>
    </lineage>
</organism>
<evidence type="ECO:0000256" key="8">
    <source>
        <dbReference type="SAM" id="Phobius"/>
    </source>
</evidence>
<dbReference type="Pfam" id="PF04193">
    <property type="entry name" value="PQ-loop"/>
    <property type="match status" value="1"/>
</dbReference>
<evidence type="ECO:0000313" key="10">
    <source>
        <dbReference type="Proteomes" id="UP001166093"/>
    </source>
</evidence>
<dbReference type="Gene3D" id="1.20.1280.290">
    <property type="match status" value="1"/>
</dbReference>
<protein>
    <recommendedName>
        <fullName evidence="6">Solute carrier family 66 member 2</fullName>
    </recommendedName>
    <alternativeName>
        <fullName evidence="7">PQ-loop repeat-containing protein 1</fullName>
    </alternativeName>
</protein>
<keyword evidence="2 8" id="KW-0812">Transmembrane</keyword>
<keyword evidence="10" id="KW-1185">Reference proteome</keyword>
<evidence type="ECO:0000256" key="4">
    <source>
        <dbReference type="ARBA" id="ARBA00022989"/>
    </source>
</evidence>
<comment type="subcellular location">
    <subcellularLocation>
        <location evidence="1">Membrane</location>
        <topology evidence="1">Multi-pass membrane protein</topology>
    </subcellularLocation>
</comment>
<dbReference type="EMBL" id="JAAWVQ010093519">
    <property type="protein sequence ID" value="MBN3279908.1"/>
    <property type="molecule type" value="Genomic_DNA"/>
</dbReference>
<evidence type="ECO:0000256" key="7">
    <source>
        <dbReference type="ARBA" id="ARBA00043159"/>
    </source>
</evidence>
<keyword evidence="3" id="KW-0677">Repeat</keyword>
<evidence type="ECO:0000256" key="2">
    <source>
        <dbReference type="ARBA" id="ARBA00022692"/>
    </source>
</evidence>
<keyword evidence="4 8" id="KW-1133">Transmembrane helix</keyword>
<gene>
    <name evidence="9" type="primary">Pqlc1_0</name>
    <name evidence="9" type="ORF">GTO93_0005749</name>
</gene>
<evidence type="ECO:0000313" key="9">
    <source>
        <dbReference type="EMBL" id="MBN3279908.1"/>
    </source>
</evidence>
<evidence type="ECO:0000256" key="1">
    <source>
        <dbReference type="ARBA" id="ARBA00004141"/>
    </source>
</evidence>
<keyword evidence="5 8" id="KW-0472">Membrane</keyword>
<reference evidence="9" key="1">
    <citation type="journal article" date="2021" name="Cell">
        <title>Tracing the genetic footprints of vertebrate landing in non-teleost ray-finned fishes.</title>
        <authorList>
            <person name="Bi X."/>
            <person name="Wang K."/>
            <person name="Yang L."/>
            <person name="Pan H."/>
            <person name="Jiang H."/>
            <person name="Wei Q."/>
            <person name="Fang M."/>
            <person name="Yu H."/>
            <person name="Zhu C."/>
            <person name="Cai Y."/>
            <person name="He Y."/>
            <person name="Gan X."/>
            <person name="Zeng H."/>
            <person name="Yu D."/>
            <person name="Zhu Y."/>
            <person name="Jiang H."/>
            <person name="Qiu Q."/>
            <person name="Yang H."/>
            <person name="Zhang Y.E."/>
            <person name="Wang W."/>
            <person name="Zhu M."/>
            <person name="He S."/>
            <person name="Zhang G."/>
        </authorList>
    </citation>
    <scope>NUCLEOTIDE SEQUENCE</scope>
    <source>
        <strain evidence="9">Pddl_001</strain>
    </source>
</reference>
<name>A0ABS2XZU4_POLSP</name>
<dbReference type="InterPro" id="IPR052241">
    <property type="entry name" value="SLC66/Scramblase_ANY1"/>
</dbReference>
<feature type="transmembrane region" description="Helical" evidence="8">
    <location>
        <begin position="7"/>
        <end position="28"/>
    </location>
</feature>
<dbReference type="PANTHER" id="PTHR14856">
    <property type="entry name" value="PQ-LOOP REPEAT-CONTAINING PROTEIN 1-LIKE PROTEIN"/>
    <property type="match status" value="1"/>
</dbReference>
<feature type="non-terminal residue" evidence="9">
    <location>
        <position position="128"/>
    </location>
</feature>
<evidence type="ECO:0000256" key="3">
    <source>
        <dbReference type="ARBA" id="ARBA00022737"/>
    </source>
</evidence>
<dbReference type="InterPro" id="IPR006603">
    <property type="entry name" value="PQ-loop_rpt"/>
</dbReference>
<comment type="caution">
    <text evidence="9">The sequence shown here is derived from an EMBL/GenBank/DDBJ whole genome shotgun (WGS) entry which is preliminary data.</text>
</comment>
<sequence length="128" mass="14357">MDYLQCVLSFTAVAAYITYLFLDSGVFVETLGFLAVSPEAMLGTPQLYRSYQNKSTEGMDIKMTCMWTSRDTFKAAYSMLNQAPVQFSICGLLQIFVDIAILFQVHCYSRNPQKPVCHSNHTTSAKAN</sequence>
<proteinExistence type="predicted"/>
<dbReference type="Proteomes" id="UP001166093">
    <property type="component" value="Unassembled WGS sequence"/>
</dbReference>
<evidence type="ECO:0000256" key="6">
    <source>
        <dbReference type="ARBA" id="ARBA00040648"/>
    </source>
</evidence>
<dbReference type="PANTHER" id="PTHR14856:SF10">
    <property type="entry name" value="SOLUTE CARRIER FAMILY 66 MEMBER 2"/>
    <property type="match status" value="1"/>
</dbReference>